<evidence type="ECO:0000313" key="1">
    <source>
        <dbReference type="EMBL" id="GAG20495.1"/>
    </source>
</evidence>
<dbReference type="AlphaFoldDB" id="X0VQM0"/>
<name>X0VQM0_9ZZZZ</name>
<feature type="non-terminal residue" evidence="1">
    <location>
        <position position="1"/>
    </location>
</feature>
<dbReference type="EMBL" id="BARS01030325">
    <property type="protein sequence ID" value="GAG20495.1"/>
    <property type="molecule type" value="Genomic_DNA"/>
</dbReference>
<gene>
    <name evidence="1" type="ORF">S01H1_47300</name>
</gene>
<organism evidence="1">
    <name type="scientific">marine sediment metagenome</name>
    <dbReference type="NCBI Taxonomy" id="412755"/>
    <lineage>
        <taxon>unclassified sequences</taxon>
        <taxon>metagenomes</taxon>
        <taxon>ecological metagenomes</taxon>
    </lineage>
</organism>
<sequence>WYRYEKKTNAAGAVTGYRDDTDLGTATVDGDYSGGKVMYYVYEWNPGLTKHYIDWFAIGKYVDPEPTHTTWGPETSAEGGVLFAKFDVGQDSVELLGKFDVGQNSAELLGTFAAQVIVDLLGKAVIRQPGSVELLGKFDVGQDSAELLGKFDVGQNSAELLGTFAAQAIAELLGKFDVGQGSVEVLGKFVAQVSLNLLGKFDVGQDSAELLAWFLIPRAYSFSSGSGISFEWWGSGRADQHIDFEMWSLTGGWVGKFPDGPAE</sequence>
<feature type="non-terminal residue" evidence="1">
    <location>
        <position position="263"/>
    </location>
</feature>
<proteinExistence type="predicted"/>
<accession>X0VQM0</accession>
<comment type="caution">
    <text evidence="1">The sequence shown here is derived from an EMBL/GenBank/DDBJ whole genome shotgun (WGS) entry which is preliminary data.</text>
</comment>
<reference evidence="1" key="1">
    <citation type="journal article" date="2014" name="Front. Microbiol.">
        <title>High frequency of phylogenetically diverse reductive dehalogenase-homologous genes in deep subseafloor sedimentary metagenomes.</title>
        <authorList>
            <person name="Kawai M."/>
            <person name="Futagami T."/>
            <person name="Toyoda A."/>
            <person name="Takaki Y."/>
            <person name="Nishi S."/>
            <person name="Hori S."/>
            <person name="Arai W."/>
            <person name="Tsubouchi T."/>
            <person name="Morono Y."/>
            <person name="Uchiyama I."/>
            <person name="Ito T."/>
            <person name="Fujiyama A."/>
            <person name="Inagaki F."/>
            <person name="Takami H."/>
        </authorList>
    </citation>
    <scope>NUCLEOTIDE SEQUENCE</scope>
    <source>
        <strain evidence="1">Expedition CK06-06</strain>
    </source>
</reference>
<protein>
    <submittedName>
        <fullName evidence="1">Uncharacterized protein</fullName>
    </submittedName>
</protein>